<feature type="compositionally biased region" description="Polar residues" evidence="1">
    <location>
        <begin position="1118"/>
        <end position="1130"/>
    </location>
</feature>
<dbReference type="Gene3D" id="3.40.50.1110">
    <property type="entry name" value="SGNH hydrolase"/>
    <property type="match status" value="1"/>
</dbReference>
<dbReference type="Proteomes" id="UP001152797">
    <property type="component" value="Unassembled WGS sequence"/>
</dbReference>
<feature type="compositionally biased region" description="Polar residues" evidence="1">
    <location>
        <begin position="1207"/>
        <end position="1225"/>
    </location>
</feature>
<dbReference type="PANTHER" id="PTHR37834:SF2">
    <property type="entry name" value="ESTERASE, SGNH HYDROLASE-TYPE"/>
    <property type="match status" value="1"/>
</dbReference>
<accession>A0A9P1FQW0</accession>
<evidence type="ECO:0000313" key="4">
    <source>
        <dbReference type="Proteomes" id="UP001152797"/>
    </source>
</evidence>
<evidence type="ECO:0000313" key="2">
    <source>
        <dbReference type="EMBL" id="CAI3983182.1"/>
    </source>
</evidence>
<feature type="region of interest" description="Disordered" evidence="1">
    <location>
        <begin position="1040"/>
        <end position="1087"/>
    </location>
</feature>
<evidence type="ECO:0000313" key="3">
    <source>
        <dbReference type="EMBL" id="CAL4770494.1"/>
    </source>
</evidence>
<protein>
    <submittedName>
        <fullName evidence="3">Cellulase/esterase CelE (CtCel5C-CE2)</fullName>
    </submittedName>
</protein>
<dbReference type="SUPFAM" id="SSF52266">
    <property type="entry name" value="SGNH hydrolase"/>
    <property type="match status" value="1"/>
</dbReference>
<proteinExistence type="predicted"/>
<organism evidence="2">
    <name type="scientific">Cladocopium goreaui</name>
    <dbReference type="NCBI Taxonomy" id="2562237"/>
    <lineage>
        <taxon>Eukaryota</taxon>
        <taxon>Sar</taxon>
        <taxon>Alveolata</taxon>
        <taxon>Dinophyceae</taxon>
        <taxon>Suessiales</taxon>
        <taxon>Symbiodiniaceae</taxon>
        <taxon>Cladocopium</taxon>
    </lineage>
</organism>
<dbReference type="InterPro" id="IPR052762">
    <property type="entry name" value="PCW_deacetylase/CE"/>
</dbReference>
<reference evidence="2" key="1">
    <citation type="submission" date="2022-10" db="EMBL/GenBank/DDBJ databases">
        <authorList>
            <person name="Chen Y."/>
            <person name="Dougan E. K."/>
            <person name="Chan C."/>
            <person name="Rhodes N."/>
            <person name="Thang M."/>
        </authorList>
    </citation>
    <scope>NUCLEOTIDE SEQUENCE</scope>
</reference>
<feature type="region of interest" description="Disordered" evidence="1">
    <location>
        <begin position="1105"/>
        <end position="1184"/>
    </location>
</feature>
<dbReference type="EMBL" id="CAMXCT030000779">
    <property type="protein sequence ID" value="CAL4770494.1"/>
    <property type="molecule type" value="Genomic_DNA"/>
</dbReference>
<gene>
    <name evidence="2" type="ORF">C1SCF055_LOCUS10812</name>
</gene>
<comment type="caution">
    <text evidence="2">The sequence shown here is derived from an EMBL/GenBank/DDBJ whole genome shotgun (WGS) entry which is preliminary data.</text>
</comment>
<feature type="region of interest" description="Disordered" evidence="1">
    <location>
        <begin position="1200"/>
        <end position="1225"/>
    </location>
</feature>
<dbReference type="PANTHER" id="PTHR37834">
    <property type="entry name" value="GDSL-LIKE LIPASE/ACYLHYDROLASE DOMAIN PROTEIN (AFU_ORTHOLOGUE AFUA_2G00620)"/>
    <property type="match status" value="1"/>
</dbReference>
<sequence length="1265" mass="138073">MVSAPNDCLAPSLKEWSKCRHHVNLIYASAVPVNAYSNTTESLENVRLQRAVASLLLRGAYFGALKLALETAKSRSKRKKIFLLPLGGGVFNNPFKDIAKAMVEALHMASGLCPEGVKLEEVLDIRVLTWKGKAEEAERFKHLLKELGQDVKRMDEILEEEQSAKRDKSCDPSAGELKTKIQDVAALLDRECQTRQAEDIANELLKRRSEMDAVKENLKAIEAKATQNGGAAERTKGQVDYSSSWILGVNMKDFTDLVEIECKVQPAQRRLVKSTGWSLQKPSWPMGILETRASTAFVFGVSSGPCVQTLDDFDLRLGRLARAPMSNGTGCAAAEIHEERHHAALSDIMDSVKAFGMRMIFLFQATQVLSLIAVLVAYLWSKTRAIQDIQVLPAYSAFVYQGRWLAEDGRREADWPCTAVTFDVQATEALRFGMVWSTLGPSRFHLTVGHSWRSSHVAWLSSSNVALVEIPHAGRFTVELQKVSGSHPLGTGHIGSYLPARWAFHGLNNVPKDMKLLRPVPLERRIEFVGSGETLGCGVDGKAAYPALLAKELKAAYQLEALVGVGVVQNAYHHVAQHLLGDKTWLHYWPRRMASAAAGAGELRRYRPQLVVVHLGIDDFNQQGAAVPTNHTFRVVYKKLLHSIIEAYGGFGQKLTILALCGGRSNGSNGSNGADPCVACSRVEDAVRYFHDTLDLHADNATVQVEYFFLPCCVETPCGTPSDSGALTSLGGIGAAEHQKMASRVASKIRTRLTMKNCKYLHMQDFMSYQHVVFHGDQEEINGEADRPMRVEKLRSALAQLALNLQWGASLRSSLEAVNACLDGSESEHSNSYAWDSASATRAKARAKRGREVAELANQLHQIHQQVLAQDSSAMQATVRVGFAPVGLKKSRCKPSQQNFGETWSGNPDGRMATACPVDQLADGDAESMMGIPVSQAGLRTELLQKLEDVGGLFVRWGNSMKLMDAGPETSPAGQPGDNCGLALAGQMHELMRLVQIIAQGTEHLGEKLCDEVSDRRQADATLAGRLSFVERFVGEVPGPPEVMGEVEFSAGSPLSLSKPPSDGATGSGGLLQPGGFPTEGANKQSLVSDSLKDSLEQLVTRVNRMLKPGQEKRTPRQGRSLNTSQQTSGDFGGALRPRQQLDRQISNSKMPNSGKARPAPGPTSPKPEARNYGTPQVGTPQIGGESWYEMQKLVSPGRASFVAGQGPTSVIAPSQPRQANPQPKQLQRVRGCGCWASFYDFWLLKLYLGLIKHQTYEGLSSPEF</sequence>
<reference evidence="3 4" key="2">
    <citation type="submission" date="2024-05" db="EMBL/GenBank/DDBJ databases">
        <authorList>
            <person name="Chen Y."/>
            <person name="Shah S."/>
            <person name="Dougan E. K."/>
            <person name="Thang M."/>
            <person name="Chan C."/>
        </authorList>
    </citation>
    <scope>NUCLEOTIDE SEQUENCE [LARGE SCALE GENOMIC DNA]</scope>
</reference>
<name>A0A9P1FQW0_9DINO</name>
<dbReference type="AlphaFoldDB" id="A0A9P1FQW0"/>
<dbReference type="EMBL" id="CAMXCT020000779">
    <property type="protein sequence ID" value="CAL1136557.1"/>
    <property type="molecule type" value="Genomic_DNA"/>
</dbReference>
<evidence type="ECO:0000256" key="1">
    <source>
        <dbReference type="SAM" id="MobiDB-lite"/>
    </source>
</evidence>
<dbReference type="EMBL" id="CAMXCT010000779">
    <property type="protein sequence ID" value="CAI3983182.1"/>
    <property type="molecule type" value="Genomic_DNA"/>
</dbReference>
<feature type="compositionally biased region" description="Polar residues" evidence="1">
    <location>
        <begin position="1143"/>
        <end position="1152"/>
    </location>
</feature>
<dbReference type="OrthoDB" id="433745at2759"/>
<keyword evidence="4" id="KW-1185">Reference proteome</keyword>
<dbReference type="InterPro" id="IPR036514">
    <property type="entry name" value="SGNH_hydro_sf"/>
</dbReference>